<dbReference type="AlphaFoldDB" id="X0T7J5"/>
<accession>X0T7J5</accession>
<feature type="domain" description="Hydrazine synthase alpha subunit middle" evidence="1">
    <location>
        <begin position="113"/>
        <end position="208"/>
    </location>
</feature>
<dbReference type="Pfam" id="PF18582">
    <property type="entry name" value="HZS_alpha"/>
    <property type="match status" value="1"/>
</dbReference>
<evidence type="ECO:0000313" key="2">
    <source>
        <dbReference type="EMBL" id="GAF89184.1"/>
    </source>
</evidence>
<protein>
    <recommendedName>
        <fullName evidence="1">Hydrazine synthase alpha subunit middle domain-containing protein</fullName>
    </recommendedName>
</protein>
<dbReference type="InterPro" id="IPR036280">
    <property type="entry name" value="Multihaem_cyt_sf"/>
</dbReference>
<gene>
    <name evidence="2" type="ORF">S01H1_25379</name>
</gene>
<dbReference type="InterPro" id="IPR040698">
    <property type="entry name" value="HZS_alpha_mid"/>
</dbReference>
<dbReference type="SUPFAM" id="SSF48695">
    <property type="entry name" value="Multiheme cytochromes"/>
    <property type="match status" value="1"/>
</dbReference>
<name>X0T7J5_9ZZZZ</name>
<sequence>MLEFALQAIVNFDHPDNPTYDRGESCEPWPLSEDVVLYSGRPEKHKYNAIMITDRSRRPVVVHGDPNIDCHSPMLVKPRPRPPALAAGRESQQTTGRFFVQDIYRGLSGVERGEVKWLRVIEETSRVSGTPGGAYNQTFLVSAALAFSVKDFLGIVPVQPDGSAYFEVPSGRALYFQALDAEGRLVQSMRTFVQAAPGVTRSCIGCHEYKYGAAAARTPPKAYGREPDRPQPESWGSGFVDYPSMVQPLLDKHCVKCHGGEEGIAAGLDLSGGWTEHFSISYENL</sequence>
<comment type="caution">
    <text evidence="2">The sequence shown here is derived from an EMBL/GenBank/DDBJ whole genome shotgun (WGS) entry which is preliminary data.</text>
</comment>
<reference evidence="2" key="1">
    <citation type="journal article" date="2014" name="Front. Microbiol.">
        <title>High frequency of phylogenetically diverse reductive dehalogenase-homologous genes in deep subseafloor sedimentary metagenomes.</title>
        <authorList>
            <person name="Kawai M."/>
            <person name="Futagami T."/>
            <person name="Toyoda A."/>
            <person name="Takaki Y."/>
            <person name="Nishi S."/>
            <person name="Hori S."/>
            <person name="Arai W."/>
            <person name="Tsubouchi T."/>
            <person name="Morono Y."/>
            <person name="Uchiyama I."/>
            <person name="Ito T."/>
            <person name="Fujiyama A."/>
            <person name="Inagaki F."/>
            <person name="Takami H."/>
        </authorList>
    </citation>
    <scope>NUCLEOTIDE SEQUENCE</scope>
    <source>
        <strain evidence="2">Expedition CK06-06</strain>
    </source>
</reference>
<proteinExistence type="predicted"/>
<evidence type="ECO:0000259" key="1">
    <source>
        <dbReference type="Pfam" id="PF18582"/>
    </source>
</evidence>
<organism evidence="2">
    <name type="scientific">marine sediment metagenome</name>
    <dbReference type="NCBI Taxonomy" id="412755"/>
    <lineage>
        <taxon>unclassified sequences</taxon>
        <taxon>metagenomes</taxon>
        <taxon>ecological metagenomes</taxon>
    </lineage>
</organism>
<dbReference type="EMBL" id="BARS01015324">
    <property type="protein sequence ID" value="GAF89184.1"/>
    <property type="molecule type" value="Genomic_DNA"/>
</dbReference>
<feature type="non-terminal residue" evidence="2">
    <location>
        <position position="285"/>
    </location>
</feature>